<accession>A0A841RAX4</accession>
<evidence type="ECO:0000259" key="1">
    <source>
        <dbReference type="Pfam" id="PF01883"/>
    </source>
</evidence>
<dbReference type="InterPro" id="IPR052339">
    <property type="entry name" value="Fe-S_Maturation_MIP18"/>
</dbReference>
<sequence length="103" mass="11686">MENKFDRQYILDILRPIMDPDLGMSIVDLGLIVEVIIAGANVTVDMTLTTPDCPYGPVLFNMVESTLRRDPLIDKFSLNLVWTEPRTLDDLSDMDRLNMGLDI</sequence>
<name>A0A841RAX4_9SPIO</name>
<dbReference type="PANTHER" id="PTHR42831">
    <property type="entry name" value="FE-S PROTEIN MATURATION AUXILIARY FACTOR YITW"/>
    <property type="match status" value="1"/>
</dbReference>
<keyword evidence="3" id="KW-1185">Reference proteome</keyword>
<dbReference type="AlphaFoldDB" id="A0A841RAX4"/>
<dbReference type="Proteomes" id="UP000587760">
    <property type="component" value="Unassembled WGS sequence"/>
</dbReference>
<dbReference type="InterPro" id="IPR034904">
    <property type="entry name" value="FSCA_dom_sf"/>
</dbReference>
<organism evidence="2 3">
    <name type="scientific">Spirochaeta isovalerica</name>
    <dbReference type="NCBI Taxonomy" id="150"/>
    <lineage>
        <taxon>Bacteria</taxon>
        <taxon>Pseudomonadati</taxon>
        <taxon>Spirochaetota</taxon>
        <taxon>Spirochaetia</taxon>
        <taxon>Spirochaetales</taxon>
        <taxon>Spirochaetaceae</taxon>
        <taxon>Spirochaeta</taxon>
    </lineage>
</organism>
<protein>
    <submittedName>
        <fullName evidence="2">Metal-sulfur cluster biosynthetic enzyme</fullName>
    </submittedName>
</protein>
<comment type="caution">
    <text evidence="2">The sequence shown here is derived from an EMBL/GenBank/DDBJ whole genome shotgun (WGS) entry which is preliminary data.</text>
</comment>
<dbReference type="InterPro" id="IPR002744">
    <property type="entry name" value="MIP18-like"/>
</dbReference>
<evidence type="ECO:0000313" key="3">
    <source>
        <dbReference type="Proteomes" id="UP000587760"/>
    </source>
</evidence>
<dbReference type="RefSeq" id="WP_184745872.1">
    <property type="nucleotide sequence ID" value="NZ_JACHGJ010000002.1"/>
</dbReference>
<gene>
    <name evidence="2" type="ORF">HNR50_001727</name>
</gene>
<evidence type="ECO:0000313" key="2">
    <source>
        <dbReference type="EMBL" id="MBB6480069.1"/>
    </source>
</evidence>
<feature type="domain" description="MIP18 family-like" evidence="1">
    <location>
        <begin position="8"/>
        <end position="68"/>
    </location>
</feature>
<dbReference type="Pfam" id="PF01883">
    <property type="entry name" value="FeS_assembly_P"/>
    <property type="match status" value="1"/>
</dbReference>
<reference evidence="2 3" key="1">
    <citation type="submission" date="2020-08" db="EMBL/GenBank/DDBJ databases">
        <title>Genomic Encyclopedia of Type Strains, Phase IV (KMG-IV): sequencing the most valuable type-strain genomes for metagenomic binning, comparative biology and taxonomic classification.</title>
        <authorList>
            <person name="Goeker M."/>
        </authorList>
    </citation>
    <scope>NUCLEOTIDE SEQUENCE [LARGE SCALE GENOMIC DNA]</scope>
    <source>
        <strain evidence="2 3">DSM 2461</strain>
    </source>
</reference>
<proteinExistence type="predicted"/>
<dbReference type="EMBL" id="JACHGJ010000002">
    <property type="protein sequence ID" value="MBB6480069.1"/>
    <property type="molecule type" value="Genomic_DNA"/>
</dbReference>
<dbReference type="Gene3D" id="3.30.300.130">
    <property type="entry name" value="Fe-S cluster assembly (FSCA)"/>
    <property type="match status" value="1"/>
</dbReference>
<dbReference type="SUPFAM" id="SSF117916">
    <property type="entry name" value="Fe-S cluster assembly (FSCA) domain-like"/>
    <property type="match status" value="1"/>
</dbReference>
<dbReference type="PANTHER" id="PTHR42831:SF1">
    <property type="entry name" value="FE-S PROTEIN MATURATION AUXILIARY FACTOR YITW"/>
    <property type="match status" value="1"/>
</dbReference>